<keyword evidence="5" id="KW-1185">Reference proteome</keyword>
<name>A0A2R5G0A5_9STRA</name>
<accession>A0A2R5G0A5</accession>
<dbReference type="GO" id="GO:0046872">
    <property type="term" value="F:metal ion binding"/>
    <property type="evidence" value="ECO:0007669"/>
    <property type="project" value="UniProtKB-KW"/>
</dbReference>
<dbReference type="Gene3D" id="3.90.850.10">
    <property type="entry name" value="Fumarylacetoacetase-like, C-terminal domain"/>
    <property type="match status" value="1"/>
</dbReference>
<comment type="similarity">
    <text evidence="1">Belongs to the FAH family.</text>
</comment>
<dbReference type="PANTHER" id="PTHR42796">
    <property type="entry name" value="FUMARYLACETOACETATE HYDROLASE DOMAIN-CONTAINING PROTEIN 2A-RELATED"/>
    <property type="match status" value="1"/>
</dbReference>
<feature type="domain" description="Fumarylacetoacetase-like C-terminal" evidence="3">
    <location>
        <begin position="87"/>
        <end position="299"/>
    </location>
</feature>
<dbReference type="EMBL" id="BEYU01000006">
    <property type="protein sequence ID" value="GBG24466.1"/>
    <property type="molecule type" value="Genomic_DNA"/>
</dbReference>
<dbReference type="PANTHER" id="PTHR42796:SF4">
    <property type="entry name" value="FUMARYLACETOACETATE HYDROLASE DOMAIN-CONTAINING PROTEIN 2A"/>
    <property type="match status" value="1"/>
</dbReference>
<dbReference type="Pfam" id="PF01557">
    <property type="entry name" value="FAA_hydrolase"/>
    <property type="match status" value="1"/>
</dbReference>
<dbReference type="SUPFAM" id="SSF56529">
    <property type="entry name" value="FAH"/>
    <property type="match status" value="1"/>
</dbReference>
<comment type="caution">
    <text evidence="4">The sequence shown here is derived from an EMBL/GenBank/DDBJ whole genome shotgun (WGS) entry which is preliminary data.</text>
</comment>
<dbReference type="AlphaFoldDB" id="A0A2R5G0A5"/>
<dbReference type="OrthoDB" id="411064at2759"/>
<proteinExistence type="inferred from homology"/>
<dbReference type="Proteomes" id="UP000241890">
    <property type="component" value="Unassembled WGS sequence"/>
</dbReference>
<dbReference type="GO" id="GO:0050163">
    <property type="term" value="F:oxaloacetate tautomerase activity"/>
    <property type="evidence" value="ECO:0007669"/>
    <property type="project" value="UniProtKB-ARBA"/>
</dbReference>
<dbReference type="InterPro" id="IPR036663">
    <property type="entry name" value="Fumarylacetoacetase_C_sf"/>
</dbReference>
<dbReference type="InterPro" id="IPR011234">
    <property type="entry name" value="Fumarylacetoacetase-like_C"/>
</dbReference>
<dbReference type="GO" id="GO:0006107">
    <property type="term" value="P:oxaloacetate metabolic process"/>
    <property type="evidence" value="ECO:0007669"/>
    <property type="project" value="UniProtKB-ARBA"/>
</dbReference>
<evidence type="ECO:0000313" key="5">
    <source>
        <dbReference type="Proteomes" id="UP000241890"/>
    </source>
</evidence>
<evidence type="ECO:0000259" key="3">
    <source>
        <dbReference type="Pfam" id="PF01557"/>
    </source>
</evidence>
<organism evidence="4 5">
    <name type="scientific">Hondaea fermentalgiana</name>
    <dbReference type="NCBI Taxonomy" id="2315210"/>
    <lineage>
        <taxon>Eukaryota</taxon>
        <taxon>Sar</taxon>
        <taxon>Stramenopiles</taxon>
        <taxon>Bigyra</taxon>
        <taxon>Labyrinthulomycetes</taxon>
        <taxon>Thraustochytrida</taxon>
        <taxon>Thraustochytriidae</taxon>
        <taxon>Hondaea</taxon>
    </lineage>
</organism>
<gene>
    <name evidence="4" type="ORF">FCC1311_006842</name>
</gene>
<dbReference type="GO" id="GO:0016787">
    <property type="term" value="F:hydrolase activity"/>
    <property type="evidence" value="ECO:0007669"/>
    <property type="project" value="UniProtKB-KW"/>
</dbReference>
<keyword evidence="4" id="KW-0378">Hydrolase</keyword>
<dbReference type="InParanoid" id="A0A2R5G0A5"/>
<dbReference type="InterPro" id="IPR051121">
    <property type="entry name" value="FAH"/>
</dbReference>
<dbReference type="FunFam" id="3.90.850.10:FF:000002">
    <property type="entry name" value="2-hydroxyhepta-2,4-diene-1,7-dioate isomerase"/>
    <property type="match status" value="1"/>
</dbReference>
<evidence type="ECO:0000256" key="2">
    <source>
        <dbReference type="ARBA" id="ARBA00022723"/>
    </source>
</evidence>
<keyword evidence="2" id="KW-0479">Metal-binding</keyword>
<evidence type="ECO:0000256" key="1">
    <source>
        <dbReference type="ARBA" id="ARBA00010211"/>
    </source>
</evidence>
<reference evidence="4 5" key="1">
    <citation type="submission" date="2017-12" db="EMBL/GenBank/DDBJ databases">
        <title>Sequencing, de novo assembly and annotation of complete genome of a new Thraustochytrid species, strain FCC1311.</title>
        <authorList>
            <person name="Sedici K."/>
            <person name="Godart F."/>
            <person name="Aiese Cigliano R."/>
            <person name="Sanseverino W."/>
            <person name="Barakat M."/>
            <person name="Ortet P."/>
            <person name="Marechal E."/>
            <person name="Cagnac O."/>
            <person name="Amato A."/>
        </authorList>
    </citation>
    <scope>NUCLEOTIDE SEQUENCE [LARGE SCALE GENOMIC DNA]</scope>
</reference>
<evidence type="ECO:0000313" key="4">
    <source>
        <dbReference type="EMBL" id="GBG24466.1"/>
    </source>
</evidence>
<protein>
    <submittedName>
        <fullName evidence="4">Fumarylacetoacetate hydrolase domain-containing protein 2</fullName>
    </submittedName>
</protein>
<sequence>MLLCPQGALVRLARRSTGQGLWAVLESDLLMPSMSASAADLRAEFEKQHFGAVEWKEPGVYVEEPGRIEHNTDYTLSALTSAEVPCVWAAGLNYRKHAEETNMEVPRFPTLFMKATSSLNGPFGDIKTPAVCNHEMDFEGELAVVIGKGGKDISVENAMDHVLGFTIAHDVSARRWQGRKGGGQWCRSKSFDTFLPLGPGIVPVGSLPDGGQSLRIQTTLSRPGAQEKVVQDSSTADLIFGVPELISFISQDTTLEPFTVILTGTPEGVGFTRDPPLFMEPGDVVTVSIEGLGTIRNRVA</sequence>